<dbReference type="AlphaFoldDB" id="A0A645FM96"/>
<comment type="caution">
    <text evidence="5">The sequence shown here is derived from an EMBL/GenBank/DDBJ whole genome shotgun (WGS) entry which is preliminary data.</text>
</comment>
<organism evidence="5">
    <name type="scientific">bioreactor metagenome</name>
    <dbReference type="NCBI Taxonomy" id="1076179"/>
    <lineage>
        <taxon>unclassified sequences</taxon>
        <taxon>metagenomes</taxon>
        <taxon>ecological metagenomes</taxon>
    </lineage>
</organism>
<dbReference type="Gene3D" id="3.40.50.2300">
    <property type="match status" value="1"/>
</dbReference>
<evidence type="ECO:0000256" key="1">
    <source>
        <dbReference type="ARBA" id="ARBA00023015"/>
    </source>
</evidence>
<keyword evidence="3" id="KW-0804">Transcription</keyword>
<proteinExistence type="predicted"/>
<dbReference type="EMBL" id="VSSQ01061777">
    <property type="protein sequence ID" value="MPN15070.1"/>
    <property type="molecule type" value="Genomic_DNA"/>
</dbReference>
<evidence type="ECO:0000259" key="4">
    <source>
        <dbReference type="Pfam" id="PF13377"/>
    </source>
</evidence>
<sequence length="86" mass="10062">MRDIRARVLYAECAARQIRIPEDIAIISYDDNTWKSAERVGLTTIREPVYDLGFGAVQLLHDWITTGRRPEDWICHGELIRRHSVR</sequence>
<evidence type="ECO:0000256" key="3">
    <source>
        <dbReference type="ARBA" id="ARBA00023163"/>
    </source>
</evidence>
<dbReference type="GO" id="GO:0000976">
    <property type="term" value="F:transcription cis-regulatory region binding"/>
    <property type="evidence" value="ECO:0007669"/>
    <property type="project" value="TreeGrafter"/>
</dbReference>
<evidence type="ECO:0000256" key="2">
    <source>
        <dbReference type="ARBA" id="ARBA00023125"/>
    </source>
</evidence>
<dbReference type="InterPro" id="IPR028082">
    <property type="entry name" value="Peripla_BP_I"/>
</dbReference>
<accession>A0A645FM96</accession>
<dbReference type="Pfam" id="PF13377">
    <property type="entry name" value="Peripla_BP_3"/>
    <property type="match status" value="1"/>
</dbReference>
<gene>
    <name evidence="5" type="ORF">SDC9_162399</name>
</gene>
<dbReference type="PANTHER" id="PTHR30146:SF109">
    <property type="entry name" value="HTH-TYPE TRANSCRIPTIONAL REGULATOR GALS"/>
    <property type="match status" value="1"/>
</dbReference>
<keyword evidence="2" id="KW-0238">DNA-binding</keyword>
<protein>
    <recommendedName>
        <fullName evidence="4">Transcriptional regulator LacI/GalR-like sensor domain-containing protein</fullName>
    </recommendedName>
</protein>
<dbReference type="InterPro" id="IPR046335">
    <property type="entry name" value="LacI/GalR-like_sensor"/>
</dbReference>
<feature type="domain" description="Transcriptional regulator LacI/GalR-like sensor" evidence="4">
    <location>
        <begin position="2"/>
        <end position="85"/>
    </location>
</feature>
<dbReference type="GO" id="GO:0003700">
    <property type="term" value="F:DNA-binding transcription factor activity"/>
    <property type="evidence" value="ECO:0007669"/>
    <property type="project" value="TreeGrafter"/>
</dbReference>
<name>A0A645FM96_9ZZZZ</name>
<dbReference type="SUPFAM" id="SSF53822">
    <property type="entry name" value="Periplasmic binding protein-like I"/>
    <property type="match status" value="1"/>
</dbReference>
<reference evidence="5" key="1">
    <citation type="submission" date="2019-08" db="EMBL/GenBank/DDBJ databases">
        <authorList>
            <person name="Kucharzyk K."/>
            <person name="Murdoch R.W."/>
            <person name="Higgins S."/>
            <person name="Loffler F."/>
        </authorList>
    </citation>
    <scope>NUCLEOTIDE SEQUENCE</scope>
</reference>
<evidence type="ECO:0000313" key="5">
    <source>
        <dbReference type="EMBL" id="MPN15070.1"/>
    </source>
</evidence>
<keyword evidence="1" id="KW-0805">Transcription regulation</keyword>
<dbReference type="PANTHER" id="PTHR30146">
    <property type="entry name" value="LACI-RELATED TRANSCRIPTIONAL REPRESSOR"/>
    <property type="match status" value="1"/>
</dbReference>